<keyword evidence="2" id="KW-1185">Reference proteome</keyword>
<proteinExistence type="predicted"/>
<dbReference type="AlphaFoldDB" id="A0A1G8CLR9"/>
<dbReference type="STRING" id="399736.SAMN04489720_1333"/>
<dbReference type="RefSeq" id="WP_092503555.1">
    <property type="nucleotide sequence ID" value="NZ_LT629695.1"/>
</dbReference>
<evidence type="ECO:0000313" key="1">
    <source>
        <dbReference type="EMBL" id="SDH46342.1"/>
    </source>
</evidence>
<name>A0A1G8CLR9_9MICO</name>
<protein>
    <submittedName>
        <fullName evidence="1">Uncharacterized protein</fullName>
    </submittedName>
</protein>
<evidence type="ECO:0000313" key="2">
    <source>
        <dbReference type="Proteomes" id="UP000198822"/>
    </source>
</evidence>
<dbReference type="Proteomes" id="UP000198822">
    <property type="component" value="Chromosome I"/>
</dbReference>
<gene>
    <name evidence="1" type="ORF">SAMN04489720_1333</name>
</gene>
<accession>A0A1G8CLR9</accession>
<dbReference type="EMBL" id="LT629695">
    <property type="protein sequence ID" value="SDH46342.1"/>
    <property type="molecule type" value="Genomic_DNA"/>
</dbReference>
<reference evidence="2" key="1">
    <citation type="submission" date="2016-10" db="EMBL/GenBank/DDBJ databases">
        <authorList>
            <person name="Varghese N."/>
            <person name="Submissions S."/>
        </authorList>
    </citation>
    <scope>NUCLEOTIDE SEQUENCE [LARGE SCALE GENOMIC DNA]</scope>
    <source>
        <strain evidence="2">DSM 22002</strain>
    </source>
</reference>
<sequence length="68" mass="7475">MSTISQPLRLAAARPATPARRALLALAEALARIALHRPDRRSAETRDAAEARRELDARHLLALTSPLR</sequence>
<organism evidence="1 2">
    <name type="scientific">Agrococcus jejuensis</name>
    <dbReference type="NCBI Taxonomy" id="399736"/>
    <lineage>
        <taxon>Bacteria</taxon>
        <taxon>Bacillati</taxon>
        <taxon>Actinomycetota</taxon>
        <taxon>Actinomycetes</taxon>
        <taxon>Micrococcales</taxon>
        <taxon>Microbacteriaceae</taxon>
        <taxon>Agrococcus</taxon>
    </lineage>
</organism>